<organism evidence="2 3">
    <name type="scientific">Candidatus Buchananbacteria bacterium RIFCSPHIGHO2_01_FULL_44_11</name>
    <dbReference type="NCBI Taxonomy" id="1797535"/>
    <lineage>
        <taxon>Bacteria</taxon>
        <taxon>Candidatus Buchananiibacteriota</taxon>
    </lineage>
</organism>
<keyword evidence="1" id="KW-0812">Transmembrane</keyword>
<sequence length="385" mass="42539">MSVPSFNLPKFYRNFAWIFFSLALALLAFVVYLIWAKVTIIISPATSEVGQEFNFSVQAKDSVATLLAGDVVNGRVQEIAVATDQIFPATGLKPADAQTVGEVTIINNYSQDQTLVSSTRLAAPEDPETVLVRLKNTIVVPAGSQIKVQVYADNPDQFSAIKPMRFIIPGLWGPLQEKIYAQNDQTLGEAGDISIVAQSDLDNAQKTLKDKLYQQILEQANQYLTPQESLWPRLVMEQGSEINFSAQPGDEISEFSAAMTFKALLVVFDENQVLSLAREKIKSALASDQKLSSLNPGNFSYSVASYNAETQAVSVKVAIKANMVIAETNQLLDKSKLVGKTAEEIQVYFSQYPEVKSVEVKFFPNWLKKTPRIQEKIEIQIQAGN</sequence>
<accession>A0A1G1XZM6</accession>
<evidence type="ECO:0000313" key="3">
    <source>
        <dbReference type="Proteomes" id="UP000178240"/>
    </source>
</evidence>
<dbReference type="EMBL" id="MHIE01000020">
    <property type="protein sequence ID" value="OGY45421.1"/>
    <property type="molecule type" value="Genomic_DNA"/>
</dbReference>
<dbReference type="Proteomes" id="UP000178240">
    <property type="component" value="Unassembled WGS sequence"/>
</dbReference>
<evidence type="ECO:0000313" key="2">
    <source>
        <dbReference type="EMBL" id="OGY45421.1"/>
    </source>
</evidence>
<gene>
    <name evidence="2" type="ORF">A2744_00410</name>
</gene>
<keyword evidence="1" id="KW-1133">Transmembrane helix</keyword>
<name>A0A1G1XZM6_9BACT</name>
<evidence type="ECO:0008006" key="4">
    <source>
        <dbReference type="Google" id="ProtNLM"/>
    </source>
</evidence>
<comment type="caution">
    <text evidence="2">The sequence shown here is derived from an EMBL/GenBank/DDBJ whole genome shotgun (WGS) entry which is preliminary data.</text>
</comment>
<reference evidence="2 3" key="1">
    <citation type="journal article" date="2016" name="Nat. Commun.">
        <title>Thousands of microbial genomes shed light on interconnected biogeochemical processes in an aquifer system.</title>
        <authorList>
            <person name="Anantharaman K."/>
            <person name="Brown C.T."/>
            <person name="Hug L.A."/>
            <person name="Sharon I."/>
            <person name="Castelle C.J."/>
            <person name="Probst A.J."/>
            <person name="Thomas B.C."/>
            <person name="Singh A."/>
            <person name="Wilkins M.J."/>
            <person name="Karaoz U."/>
            <person name="Brodie E.L."/>
            <person name="Williams K.H."/>
            <person name="Hubbard S.S."/>
            <person name="Banfield J.F."/>
        </authorList>
    </citation>
    <scope>NUCLEOTIDE SEQUENCE [LARGE SCALE GENOMIC DNA]</scope>
</reference>
<dbReference type="STRING" id="1797535.A2744_00410"/>
<protein>
    <recommendedName>
        <fullName evidence="4">Baseplate protein J-like domain-containing protein</fullName>
    </recommendedName>
</protein>
<dbReference type="AlphaFoldDB" id="A0A1G1XZM6"/>
<evidence type="ECO:0000256" key="1">
    <source>
        <dbReference type="SAM" id="Phobius"/>
    </source>
</evidence>
<feature type="transmembrane region" description="Helical" evidence="1">
    <location>
        <begin position="15"/>
        <end position="35"/>
    </location>
</feature>
<keyword evidence="1" id="KW-0472">Membrane</keyword>
<proteinExistence type="predicted"/>